<evidence type="ECO:0000256" key="1">
    <source>
        <dbReference type="SAM" id="Phobius"/>
    </source>
</evidence>
<keyword evidence="1" id="KW-0812">Transmembrane</keyword>
<keyword evidence="1" id="KW-0472">Membrane</keyword>
<feature type="transmembrane region" description="Helical" evidence="1">
    <location>
        <begin position="169"/>
        <end position="192"/>
    </location>
</feature>
<name>A0A1C3K9E5_PLAMA</name>
<feature type="transmembrane region" description="Helical" evidence="1">
    <location>
        <begin position="62"/>
        <end position="87"/>
    </location>
</feature>
<sequence>MIRKRERSKTVEGDYSFCHFLERTAYLSVHRRRVSSPFFCVNVLPYARAYLHNYVPTHFCIFLMYFIFILFYFYFVLFLFCSIFILFYFYFVLFLFSLFFFFLFFFFYFPLFLSLKRENYLFPLPLPSLIIKCTRLYGILYVYFCNSVVISFPLHMLNRTNKRKKEKNLIAFFLKYLFFCHILKCIPFFFFFSFSLRMQVGAQGGCKRGKMFKSTTYVGVL</sequence>
<keyword evidence="1" id="KW-1133">Transmembrane helix</keyword>
<feature type="transmembrane region" description="Helical" evidence="1">
    <location>
        <begin position="136"/>
        <end position="157"/>
    </location>
</feature>
<dbReference type="EMBL" id="FLRK01000014">
    <property type="protein sequence ID" value="SBT70150.1"/>
    <property type="molecule type" value="Genomic_DNA"/>
</dbReference>
<feature type="transmembrane region" description="Helical" evidence="1">
    <location>
        <begin position="93"/>
        <end position="115"/>
    </location>
</feature>
<evidence type="ECO:0000313" key="2">
    <source>
        <dbReference type="EMBL" id="SBT70150.1"/>
    </source>
</evidence>
<evidence type="ECO:0000313" key="3">
    <source>
        <dbReference type="Proteomes" id="UP000219799"/>
    </source>
</evidence>
<gene>
    <name evidence="2" type="primary">PmlGA01_000005600</name>
    <name evidence="2" type="ORF">PMLGA01_000005600</name>
</gene>
<reference evidence="2 3" key="1">
    <citation type="submission" date="2016-06" db="EMBL/GenBank/DDBJ databases">
        <authorList>
            <consortium name="Pathogen Informatics"/>
        </authorList>
    </citation>
    <scope>NUCLEOTIDE SEQUENCE [LARGE SCALE GENOMIC DNA]</scope>
</reference>
<dbReference type="Proteomes" id="UP000219799">
    <property type="component" value="Unassembled WGS sequence"/>
</dbReference>
<accession>A0A1C3K9E5</accession>
<protein>
    <submittedName>
        <fullName evidence="2">Uncharacterized protein</fullName>
    </submittedName>
</protein>
<proteinExistence type="predicted"/>
<dbReference type="AlphaFoldDB" id="A0A1C3K9E5"/>
<organism evidence="2 3">
    <name type="scientific">Plasmodium malariae</name>
    <dbReference type="NCBI Taxonomy" id="5858"/>
    <lineage>
        <taxon>Eukaryota</taxon>
        <taxon>Sar</taxon>
        <taxon>Alveolata</taxon>
        <taxon>Apicomplexa</taxon>
        <taxon>Aconoidasida</taxon>
        <taxon>Haemosporida</taxon>
        <taxon>Plasmodiidae</taxon>
        <taxon>Plasmodium</taxon>
        <taxon>Plasmodium (Plasmodium)</taxon>
    </lineage>
</organism>